<feature type="compositionally biased region" description="Basic and acidic residues" evidence="8">
    <location>
        <begin position="240"/>
        <end position="255"/>
    </location>
</feature>
<evidence type="ECO:0000256" key="2">
    <source>
        <dbReference type="ARBA" id="ARBA00004180"/>
    </source>
</evidence>
<feature type="region of interest" description="Disordered" evidence="8">
    <location>
        <begin position="238"/>
        <end position="422"/>
    </location>
</feature>
<proteinExistence type="inferred from homology"/>
<dbReference type="InterPro" id="IPR000996">
    <property type="entry name" value="Clathrin_L-chain"/>
</dbReference>
<evidence type="ECO:0000256" key="3">
    <source>
        <dbReference type="ARBA" id="ARBA00004277"/>
    </source>
</evidence>
<dbReference type="PANTHER" id="PTHR10639">
    <property type="entry name" value="CLATHRIN LIGHT CHAIN"/>
    <property type="match status" value="1"/>
</dbReference>
<comment type="function">
    <text evidence="1">Clathrin is the major protein of the polyhedral coat of coated pits and vesicles.</text>
</comment>
<dbReference type="GO" id="GO:0006886">
    <property type="term" value="P:intracellular protein transport"/>
    <property type="evidence" value="ECO:0007669"/>
    <property type="project" value="InterPro"/>
</dbReference>
<comment type="subcellular location">
    <subcellularLocation>
        <location evidence="2">Cytoplasmic vesicle membrane</location>
        <topology evidence="2">Peripheral membrane protein</topology>
        <orientation evidence="2">Cytoplasmic side</orientation>
    </subcellularLocation>
    <subcellularLocation>
        <location evidence="3">Membrane</location>
        <location evidence="3">Coated pit</location>
        <topology evidence="3">Peripheral membrane protein</topology>
        <orientation evidence="3">Cytoplasmic side</orientation>
    </subcellularLocation>
</comment>
<keyword evidence="5" id="KW-0472">Membrane</keyword>
<evidence type="ECO:0000256" key="4">
    <source>
        <dbReference type="ARBA" id="ARBA00005263"/>
    </source>
</evidence>
<feature type="compositionally biased region" description="Basic and acidic residues" evidence="8">
    <location>
        <begin position="297"/>
        <end position="367"/>
    </location>
</feature>
<dbReference type="EMBL" id="JAJFAZ020000003">
    <property type="protein sequence ID" value="KAI5339104.1"/>
    <property type="molecule type" value="Genomic_DNA"/>
</dbReference>
<accession>A0AAD4W947</accession>
<feature type="region of interest" description="Disordered" evidence="8">
    <location>
        <begin position="1"/>
        <end position="152"/>
    </location>
</feature>
<dbReference type="PANTHER" id="PTHR10639:SF33">
    <property type="entry name" value="CLATHRIN LIGHT CHAIN 1"/>
    <property type="match status" value="1"/>
</dbReference>
<dbReference type="GO" id="GO:0032050">
    <property type="term" value="F:clathrin heavy chain binding"/>
    <property type="evidence" value="ECO:0007669"/>
    <property type="project" value="TreeGrafter"/>
</dbReference>
<feature type="compositionally biased region" description="Pro residues" evidence="8">
    <location>
        <begin position="284"/>
        <end position="296"/>
    </location>
</feature>
<dbReference type="GO" id="GO:0030130">
    <property type="term" value="C:clathrin coat of trans-Golgi network vesicle"/>
    <property type="evidence" value="ECO:0007669"/>
    <property type="project" value="InterPro"/>
</dbReference>
<dbReference type="GO" id="GO:0030132">
    <property type="term" value="C:clathrin coat of coated pit"/>
    <property type="evidence" value="ECO:0007669"/>
    <property type="project" value="InterPro"/>
</dbReference>
<evidence type="ECO:0008006" key="11">
    <source>
        <dbReference type="Google" id="ProtNLM"/>
    </source>
</evidence>
<name>A0AAD4W947_PRUDU</name>
<dbReference type="AlphaFoldDB" id="A0AAD4W947"/>
<evidence type="ECO:0000256" key="7">
    <source>
        <dbReference type="ARBA" id="ARBA00023329"/>
    </source>
</evidence>
<protein>
    <recommendedName>
        <fullName evidence="11">Clathrin light chain</fullName>
    </recommendedName>
</protein>
<dbReference type="GO" id="GO:0072583">
    <property type="term" value="P:clathrin-dependent endocytosis"/>
    <property type="evidence" value="ECO:0007669"/>
    <property type="project" value="TreeGrafter"/>
</dbReference>
<evidence type="ECO:0000256" key="8">
    <source>
        <dbReference type="SAM" id="MobiDB-lite"/>
    </source>
</evidence>
<evidence type="ECO:0000256" key="6">
    <source>
        <dbReference type="ARBA" id="ARBA00023176"/>
    </source>
</evidence>
<feature type="compositionally biased region" description="Polar residues" evidence="8">
    <location>
        <begin position="392"/>
        <end position="402"/>
    </location>
</feature>
<dbReference type="Proteomes" id="UP001054821">
    <property type="component" value="Chromosome 3"/>
</dbReference>
<evidence type="ECO:0000313" key="10">
    <source>
        <dbReference type="Proteomes" id="UP001054821"/>
    </source>
</evidence>
<feature type="compositionally biased region" description="Gly residues" evidence="8">
    <location>
        <begin position="115"/>
        <end position="128"/>
    </location>
</feature>
<evidence type="ECO:0000313" key="9">
    <source>
        <dbReference type="EMBL" id="KAI5339104.1"/>
    </source>
</evidence>
<evidence type="ECO:0000256" key="1">
    <source>
        <dbReference type="ARBA" id="ARBA00003913"/>
    </source>
</evidence>
<feature type="compositionally biased region" description="Basic and acidic residues" evidence="8">
    <location>
        <begin position="11"/>
        <end position="23"/>
    </location>
</feature>
<keyword evidence="6" id="KW-0168">Coated pit</keyword>
<comment type="similarity">
    <text evidence="4">Belongs to the clathrin light chain family.</text>
</comment>
<evidence type="ECO:0000256" key="5">
    <source>
        <dbReference type="ARBA" id="ARBA00023136"/>
    </source>
</evidence>
<feature type="compositionally biased region" description="Low complexity" evidence="8">
    <location>
        <begin position="373"/>
        <end position="388"/>
    </location>
</feature>
<comment type="caution">
    <text evidence="9">The sequence shown here is derived from an EMBL/GenBank/DDBJ whole genome shotgun (WGS) entry which is preliminary data.</text>
</comment>
<gene>
    <name evidence="9" type="ORF">L3X38_018376</name>
</gene>
<keyword evidence="7" id="KW-0968">Cytoplasmic vesicle</keyword>
<sequence length="422" mass="46435">MSSFDSFPNDDETHHDPTTRPFDDDGYMGYDPRLSSQRYDASFNPPTHDDDDFSSSAVDPAPPPLHIDFQDDVVLPGGHSIDQQSPEIYGFGISTPNPDYVSPFDSAVPEDNDVGGMGGDGGGGGGGGDDGDIFASSEPVLPPPEEMREEGFARREWRRLNVIHLEEKEQREREMRNQIIEEAEEFKRAFYEKRKLNCETNRAHNREREKLYLVNQEKFHKEADKHYWKAIAELIPREVPNIEKKRGKKDPDKKPSVLIIQGPKPGKPTDLSRMRQIFIKLKQNPPPHMMPPPPPAKDGKDSKEGKNAKDSKEGKDAKDSKEGKDAKDAKEGNDANEGNDAKGGDDAKDSKDANDSKDSKEGKDAKNGKTNSPIAAGAAAAFAPVSPAKDVTANTTPNSSKAETPAEHEGEQPAETRPTPAE</sequence>
<reference evidence="9 10" key="1">
    <citation type="journal article" date="2022" name="G3 (Bethesda)">
        <title>Whole-genome sequence and methylome profiling of the almond [Prunus dulcis (Mill.) D.A. Webb] cultivar 'Nonpareil'.</title>
        <authorList>
            <person name="D'Amico-Willman K.M."/>
            <person name="Ouma W.Z."/>
            <person name="Meulia T."/>
            <person name="Sideli G.M."/>
            <person name="Gradziel T.M."/>
            <person name="Fresnedo-Ramirez J."/>
        </authorList>
    </citation>
    <scope>NUCLEOTIDE SEQUENCE [LARGE SCALE GENOMIC DNA]</scope>
    <source>
        <strain evidence="9">Clone GOH B32 T37-40</strain>
    </source>
</reference>
<keyword evidence="10" id="KW-1185">Reference proteome</keyword>
<organism evidence="9 10">
    <name type="scientific">Prunus dulcis</name>
    <name type="common">Almond</name>
    <name type="synonym">Amygdalus dulcis</name>
    <dbReference type="NCBI Taxonomy" id="3755"/>
    <lineage>
        <taxon>Eukaryota</taxon>
        <taxon>Viridiplantae</taxon>
        <taxon>Streptophyta</taxon>
        <taxon>Embryophyta</taxon>
        <taxon>Tracheophyta</taxon>
        <taxon>Spermatophyta</taxon>
        <taxon>Magnoliopsida</taxon>
        <taxon>eudicotyledons</taxon>
        <taxon>Gunneridae</taxon>
        <taxon>Pentapetalae</taxon>
        <taxon>rosids</taxon>
        <taxon>fabids</taxon>
        <taxon>Rosales</taxon>
        <taxon>Rosaceae</taxon>
        <taxon>Amygdaloideae</taxon>
        <taxon>Amygdaleae</taxon>
        <taxon>Prunus</taxon>
    </lineage>
</organism>
<dbReference type="GO" id="GO:0005198">
    <property type="term" value="F:structural molecule activity"/>
    <property type="evidence" value="ECO:0007669"/>
    <property type="project" value="InterPro"/>
</dbReference>